<dbReference type="InterPro" id="IPR002130">
    <property type="entry name" value="Cyclophilin-type_PPIase_dom"/>
</dbReference>
<evidence type="ECO:0000313" key="5">
    <source>
        <dbReference type="EMBL" id="SUZ87703.1"/>
    </source>
</evidence>
<protein>
    <recommendedName>
        <fullName evidence="1">peptidylprolyl isomerase</fullName>
        <ecNumber evidence="1">5.2.1.8</ecNumber>
    </recommendedName>
</protein>
<keyword evidence="2" id="KW-0697">Rotamase</keyword>
<dbReference type="SUPFAM" id="SSF48371">
    <property type="entry name" value="ARM repeat"/>
    <property type="match status" value="3"/>
</dbReference>
<evidence type="ECO:0000256" key="1">
    <source>
        <dbReference type="ARBA" id="ARBA00013194"/>
    </source>
</evidence>
<feature type="domain" description="PPIase cyclophilin-type" evidence="4">
    <location>
        <begin position="603"/>
        <end position="738"/>
    </location>
</feature>
<dbReference type="GO" id="GO:0003755">
    <property type="term" value="F:peptidyl-prolyl cis-trans isomerase activity"/>
    <property type="evidence" value="ECO:0007669"/>
    <property type="project" value="UniProtKB-KW"/>
</dbReference>
<dbReference type="PROSITE" id="PS50072">
    <property type="entry name" value="CSA_PPIASE_2"/>
    <property type="match status" value="1"/>
</dbReference>
<reference evidence="5" key="1">
    <citation type="submission" date="2018-05" db="EMBL/GenBank/DDBJ databases">
        <authorList>
            <person name="Lanie J.A."/>
            <person name="Ng W.-L."/>
            <person name="Kazmierczak K.M."/>
            <person name="Andrzejewski T.M."/>
            <person name="Davidsen T.M."/>
            <person name="Wayne K.J."/>
            <person name="Tettelin H."/>
            <person name="Glass J.I."/>
            <person name="Rusch D."/>
            <person name="Podicherti R."/>
            <person name="Tsui H.-C.T."/>
            <person name="Winkler M.E."/>
        </authorList>
    </citation>
    <scope>NUCLEOTIDE SEQUENCE</scope>
</reference>
<organism evidence="5">
    <name type="scientific">marine metagenome</name>
    <dbReference type="NCBI Taxonomy" id="408172"/>
    <lineage>
        <taxon>unclassified sequences</taxon>
        <taxon>metagenomes</taxon>
        <taxon>ecological metagenomes</taxon>
    </lineage>
</organism>
<dbReference type="PANTHER" id="PTHR45625">
    <property type="entry name" value="PEPTIDYL-PROLYL CIS-TRANS ISOMERASE-RELATED"/>
    <property type="match status" value="1"/>
</dbReference>
<evidence type="ECO:0000259" key="4">
    <source>
        <dbReference type="PROSITE" id="PS50072"/>
    </source>
</evidence>
<accession>A0A381REM9</accession>
<evidence type="ECO:0000256" key="2">
    <source>
        <dbReference type="ARBA" id="ARBA00023110"/>
    </source>
</evidence>
<dbReference type="SMART" id="SM00567">
    <property type="entry name" value="EZ_HEAT"/>
    <property type="match status" value="9"/>
</dbReference>
<dbReference type="Pfam" id="PF00160">
    <property type="entry name" value="Pro_isomerase"/>
    <property type="match status" value="1"/>
</dbReference>
<dbReference type="InterPro" id="IPR004155">
    <property type="entry name" value="PBS_lyase_HEAT"/>
</dbReference>
<evidence type="ECO:0000256" key="3">
    <source>
        <dbReference type="ARBA" id="ARBA00023235"/>
    </source>
</evidence>
<proteinExistence type="predicted"/>
<dbReference type="PRINTS" id="PR00153">
    <property type="entry name" value="CSAPPISMRASE"/>
</dbReference>
<dbReference type="AlphaFoldDB" id="A0A381REM9"/>
<name>A0A381REM9_9ZZZZ</name>
<dbReference type="InterPro" id="IPR029000">
    <property type="entry name" value="Cyclophilin-like_dom_sf"/>
</dbReference>
<dbReference type="Gene3D" id="2.40.100.10">
    <property type="entry name" value="Cyclophilin-like"/>
    <property type="match status" value="1"/>
</dbReference>
<dbReference type="SUPFAM" id="SSF50891">
    <property type="entry name" value="Cyclophilin-like"/>
    <property type="match status" value="1"/>
</dbReference>
<dbReference type="EC" id="5.2.1.8" evidence="1"/>
<dbReference type="InterPro" id="IPR016024">
    <property type="entry name" value="ARM-type_fold"/>
</dbReference>
<dbReference type="InterPro" id="IPR011989">
    <property type="entry name" value="ARM-like"/>
</dbReference>
<dbReference type="EMBL" id="UINC01001737">
    <property type="protein sequence ID" value="SUZ87703.1"/>
    <property type="molecule type" value="Genomic_DNA"/>
</dbReference>
<dbReference type="CDD" id="cd00317">
    <property type="entry name" value="cyclophilin"/>
    <property type="match status" value="1"/>
</dbReference>
<sequence length="738" mass="78990">MTSVRFIRRPPWGAPVLISALVLVSCATVAVPPSQPELVAQPAPVTYEQKLSWILQLEDQRILRDPSIVDSEPPKIAPPPLIDSRDAVADSAALDVTVTPPAPLAVADLQRLATDSSAAVRRRAVIAIGRVGLVDGVETLVEALDDPRMEVREMAAFGLGLIGDVSEVAPLTAALEDESPVVQARAAQALGRLGATNATEAIQAMVAGHVTEAYEVGPEDLSYPQAPRVEAFRSGLYALASLDAYDALAATVLAEDGTPILWWWPVAHALGRVGDLRALGPLSALAGIQGSVGVAIAARGLGALGDTAGLPALVKLLDPRRRDRRVIISAVRALAEIKDVKAAPALQRLLRMPDLDATLLRELVEALVAVRAPDSAELMIELLTHPSPVLRGAALGGLAQLDSELFLRTLSGLPPDPQWQVRADLAASFIYVDPDVAAFRLTMLLEDEDRRVVPAVLRALVQSRAPNSPRVLLDHLLDTDVVVRKTAATLLGELELRQAVEPLATAYRASVADSSYVARAAAIDALAQIGGNVAIDTITEALEDKDWAVRVRAAEHLTALDESSDAVIAIRPALSRFPLEVYRSPELITPSVSPHVFIETDRGTIQLELYVNEAPLTGDNFVRLARSGFYNGLPAHRVVPNYLVQAGDPRSDSEGGPGYTIRDELSPLPYLRGTVGMALDWPDTGGSQFFITTTPQPQLDARYPVFAHVIAGMEVVDQLEPGDIIRRVRVWDGTTPPQ</sequence>
<gene>
    <name evidence="5" type="ORF">METZ01_LOCUS40557</name>
</gene>
<dbReference type="InterPro" id="IPR044666">
    <property type="entry name" value="Cyclophilin_A-like"/>
</dbReference>
<dbReference type="InterPro" id="IPR000225">
    <property type="entry name" value="Armadillo"/>
</dbReference>
<dbReference type="PROSITE" id="PS50176">
    <property type="entry name" value="ARM_REPEAT"/>
    <property type="match status" value="1"/>
</dbReference>
<dbReference type="PROSITE" id="PS51257">
    <property type="entry name" value="PROKAR_LIPOPROTEIN"/>
    <property type="match status" value="1"/>
</dbReference>
<keyword evidence="3" id="KW-0413">Isomerase</keyword>
<dbReference type="Pfam" id="PF13646">
    <property type="entry name" value="HEAT_2"/>
    <property type="match status" value="3"/>
</dbReference>
<dbReference type="PANTHER" id="PTHR45625:SF4">
    <property type="entry name" value="PEPTIDYLPROLYL ISOMERASE DOMAIN AND WD REPEAT-CONTAINING PROTEIN 1"/>
    <property type="match status" value="1"/>
</dbReference>
<dbReference type="Gene3D" id="1.25.10.10">
    <property type="entry name" value="Leucine-rich Repeat Variant"/>
    <property type="match status" value="3"/>
</dbReference>